<evidence type="ECO:0000256" key="11">
    <source>
        <dbReference type="ARBA" id="ARBA00022989"/>
    </source>
</evidence>
<dbReference type="PATRIC" id="fig|1095749.3.peg.1355"/>
<dbReference type="GO" id="GO:0005886">
    <property type="term" value="C:plasma membrane"/>
    <property type="evidence" value="ECO:0007669"/>
    <property type="project" value="UniProtKB-SubCell"/>
</dbReference>
<evidence type="ECO:0000259" key="18">
    <source>
        <dbReference type="PROSITE" id="PS50885"/>
    </source>
</evidence>
<dbReference type="InterPro" id="IPR005467">
    <property type="entry name" value="His_kinase_dom"/>
</dbReference>
<dbReference type="InterPro" id="IPR050482">
    <property type="entry name" value="Sensor_HK_TwoCompSys"/>
</dbReference>
<dbReference type="InterPro" id="IPR016380">
    <property type="entry name" value="Sig_transdc_His_kin_NarX/NarQ"/>
</dbReference>
<keyword evidence="11 16" id="KW-1133">Transmembrane helix</keyword>
<dbReference type="GO" id="GO:0005524">
    <property type="term" value="F:ATP binding"/>
    <property type="evidence" value="ECO:0007669"/>
    <property type="project" value="UniProtKB-UniRule"/>
</dbReference>
<keyword evidence="5" id="KW-0597">Phosphoprotein</keyword>
<dbReference type="Pfam" id="PF02518">
    <property type="entry name" value="HATPase_c"/>
    <property type="match status" value="1"/>
</dbReference>
<dbReference type="SMART" id="SM00387">
    <property type="entry name" value="HATPase_c"/>
    <property type="match status" value="1"/>
</dbReference>
<keyword evidence="20" id="KW-1185">Reference proteome</keyword>
<evidence type="ECO:0000256" key="14">
    <source>
        <dbReference type="PIRNR" id="PIRNR003167"/>
    </source>
</evidence>
<keyword evidence="4 14" id="KW-0997">Cell inner membrane</keyword>
<keyword evidence="3 14" id="KW-1003">Cell membrane</keyword>
<evidence type="ECO:0000256" key="12">
    <source>
        <dbReference type="ARBA" id="ARBA00023012"/>
    </source>
</evidence>
<dbReference type="CDD" id="cd16917">
    <property type="entry name" value="HATPase_UhpB-NarQ-NarX-like"/>
    <property type="match status" value="1"/>
</dbReference>
<evidence type="ECO:0000256" key="16">
    <source>
        <dbReference type="SAM" id="Phobius"/>
    </source>
</evidence>
<sequence length="575" mass="66089">MKDLIRKVKIKKKSVTTRIAHYLLLIITLAGVITSFSFAIMQSNESDAELINVAGSLRMQSYRLIYTMEYEPEKLDLGLRQYRVSLHSNSLVNIRHSILTPTEVKQAYSNLVRRWQEMETYAQQNKQQAYRSQITSYVDQVDQFVLALQKFAEKKVMFAVLIFIISMLLIVILASYLIWYTNKEIVYPLNRLIRASIQVEMRQFNHIPLDINKNDELGRLAKSFTHMSAELNKLYSNLEEKVTEKTQKLNQINRSLAMLYHCSQELSTNDINRNKLLQVLKHVMGTEHLRAFELDLIESSQWNIKLGEASMTQSWQEQTIGSEGNKLGVLRWQAGLPCPDPRGMENIAQLLGRALYLNQNQRQQQQLLLMEERSIIARELHDSLAQVLSFLQIQLTLLKHNLHKNEPESKQISLNIIKEFEQALSDGYIQLRELLATFRLTVQEANLQLALEQVIDSLRNQTNIQMTVDCTLPSQTFTPQQLIHALQIVREATLNAIKHSKASLIEIIAHVNQDGEQELLVRDNGIGIPSLNEPDGHYGLNIMQERSQQLNARLSIHNRDTGGTEVKIILSNTLS</sequence>
<dbReference type="Pfam" id="PF13675">
    <property type="entry name" value="PilJ"/>
    <property type="match status" value="1"/>
</dbReference>
<dbReference type="PROSITE" id="PS50885">
    <property type="entry name" value="HAMP"/>
    <property type="match status" value="1"/>
</dbReference>
<name>I3DBL2_9PAST</name>
<evidence type="ECO:0000256" key="6">
    <source>
        <dbReference type="ARBA" id="ARBA00022679"/>
    </source>
</evidence>
<dbReference type="Pfam" id="PF00672">
    <property type="entry name" value="HAMP"/>
    <property type="match status" value="1"/>
</dbReference>
<dbReference type="Gene3D" id="1.10.287.130">
    <property type="match status" value="1"/>
</dbReference>
<keyword evidence="6 14" id="KW-0808">Transferase</keyword>
<proteinExistence type="predicted"/>
<evidence type="ECO:0000256" key="4">
    <source>
        <dbReference type="ARBA" id="ARBA00022519"/>
    </source>
</evidence>
<dbReference type="PROSITE" id="PS50109">
    <property type="entry name" value="HIS_KIN"/>
    <property type="match status" value="1"/>
</dbReference>
<evidence type="ECO:0000256" key="15">
    <source>
        <dbReference type="SAM" id="Coils"/>
    </source>
</evidence>
<feature type="domain" description="HAMP" evidence="18">
    <location>
        <begin position="183"/>
        <end position="236"/>
    </location>
</feature>
<evidence type="ECO:0000256" key="9">
    <source>
        <dbReference type="ARBA" id="ARBA00022777"/>
    </source>
</evidence>
<keyword evidence="15" id="KW-0175">Coiled coil</keyword>
<dbReference type="InterPro" id="IPR003594">
    <property type="entry name" value="HATPase_dom"/>
</dbReference>
<reference evidence="19 20" key="1">
    <citation type="submission" date="2012-03" db="EMBL/GenBank/DDBJ databases">
        <authorList>
            <person name="Harkins D.M."/>
            <person name="Madupu R."/>
            <person name="Durkin A.S."/>
            <person name="Torralba M."/>
            <person name="Methe B."/>
            <person name="Sutton G.G."/>
            <person name="Nelson K.E."/>
        </authorList>
    </citation>
    <scope>NUCLEOTIDE SEQUENCE [LARGE SCALE GENOMIC DNA]</scope>
    <source>
        <strain evidence="19 20">CCUG 2042</strain>
    </source>
</reference>
<evidence type="ECO:0000256" key="5">
    <source>
        <dbReference type="ARBA" id="ARBA00022553"/>
    </source>
</evidence>
<dbReference type="EMBL" id="AJSX01000033">
    <property type="protein sequence ID" value="EIJ69105.1"/>
    <property type="molecule type" value="Genomic_DNA"/>
</dbReference>
<dbReference type="RefSeq" id="WP_005760856.1">
    <property type="nucleotide sequence ID" value="NZ_AJSX01000033.1"/>
</dbReference>
<comment type="subcellular location">
    <subcellularLocation>
        <location evidence="2">Cell inner membrane</location>
        <topology evidence="2">Multi-pass membrane protein</topology>
    </subcellularLocation>
</comment>
<dbReference type="SUPFAM" id="SSF55874">
    <property type="entry name" value="ATPase domain of HSP90 chaperone/DNA topoisomerase II/histidine kinase"/>
    <property type="match status" value="1"/>
</dbReference>
<evidence type="ECO:0000256" key="7">
    <source>
        <dbReference type="ARBA" id="ARBA00022692"/>
    </source>
</evidence>
<dbReference type="Proteomes" id="UP000006457">
    <property type="component" value="Unassembled WGS sequence"/>
</dbReference>
<evidence type="ECO:0000256" key="8">
    <source>
        <dbReference type="ARBA" id="ARBA00022741"/>
    </source>
</evidence>
<feature type="coiled-coil region" evidence="15">
    <location>
        <begin position="228"/>
        <end position="255"/>
    </location>
</feature>
<organism evidence="19 20">
    <name type="scientific">Pasteurella bettyae CCUG 2042</name>
    <dbReference type="NCBI Taxonomy" id="1095749"/>
    <lineage>
        <taxon>Bacteria</taxon>
        <taxon>Pseudomonadati</taxon>
        <taxon>Pseudomonadota</taxon>
        <taxon>Gammaproteobacteria</taxon>
        <taxon>Pasteurellales</taxon>
        <taxon>Pasteurellaceae</taxon>
        <taxon>Pasteurella</taxon>
    </lineage>
</organism>
<evidence type="ECO:0000313" key="19">
    <source>
        <dbReference type="EMBL" id="EIJ69105.1"/>
    </source>
</evidence>
<dbReference type="InterPro" id="IPR029095">
    <property type="entry name" value="NarX-like_N"/>
</dbReference>
<evidence type="ECO:0000256" key="3">
    <source>
        <dbReference type="ARBA" id="ARBA00022475"/>
    </source>
</evidence>
<feature type="domain" description="Histidine kinase" evidence="17">
    <location>
        <begin position="375"/>
        <end position="574"/>
    </location>
</feature>
<keyword evidence="13 14" id="KW-0472">Membrane</keyword>
<protein>
    <recommendedName>
        <fullName evidence="14">Sensor protein</fullName>
        <ecNumber evidence="14">2.7.13.3</ecNumber>
    </recommendedName>
</protein>
<dbReference type="InterPro" id="IPR042295">
    <property type="entry name" value="NarX-like_N_sf"/>
</dbReference>
<feature type="transmembrane region" description="Helical" evidence="16">
    <location>
        <begin position="156"/>
        <end position="179"/>
    </location>
</feature>
<accession>I3DBL2</accession>
<dbReference type="PANTHER" id="PTHR24421">
    <property type="entry name" value="NITRATE/NITRITE SENSOR PROTEIN NARX-RELATED"/>
    <property type="match status" value="1"/>
</dbReference>
<evidence type="ECO:0000256" key="10">
    <source>
        <dbReference type="ARBA" id="ARBA00022840"/>
    </source>
</evidence>
<dbReference type="Gene3D" id="1.20.5.1930">
    <property type="match status" value="1"/>
</dbReference>
<dbReference type="EC" id="2.7.13.3" evidence="14"/>
<dbReference type="Gene3D" id="3.30.565.10">
    <property type="entry name" value="Histidine kinase-like ATPase, C-terminal domain"/>
    <property type="match status" value="1"/>
</dbReference>
<keyword evidence="10 14" id="KW-0067">ATP-binding</keyword>
<dbReference type="OrthoDB" id="9811306at2"/>
<keyword evidence="7 16" id="KW-0812">Transmembrane</keyword>
<dbReference type="Pfam" id="PF07730">
    <property type="entry name" value="HisKA_3"/>
    <property type="match status" value="1"/>
</dbReference>
<evidence type="ECO:0000256" key="1">
    <source>
        <dbReference type="ARBA" id="ARBA00000085"/>
    </source>
</evidence>
<dbReference type="SMART" id="SM00304">
    <property type="entry name" value="HAMP"/>
    <property type="match status" value="1"/>
</dbReference>
<dbReference type="InterPro" id="IPR036890">
    <property type="entry name" value="HATPase_C_sf"/>
</dbReference>
<keyword evidence="8 14" id="KW-0547">Nucleotide-binding</keyword>
<dbReference type="NCBIfam" id="NF008184">
    <property type="entry name" value="PRK10935.1"/>
    <property type="match status" value="1"/>
</dbReference>
<dbReference type="InterPro" id="IPR003660">
    <property type="entry name" value="HAMP_dom"/>
</dbReference>
<comment type="caution">
    <text evidence="19">The sequence shown here is derived from an EMBL/GenBank/DDBJ whole genome shotgun (WGS) entry which is preliminary data.</text>
</comment>
<dbReference type="AlphaFoldDB" id="I3DBL2"/>
<evidence type="ECO:0000256" key="2">
    <source>
        <dbReference type="ARBA" id="ARBA00004429"/>
    </source>
</evidence>
<dbReference type="eggNOG" id="COG3850">
    <property type="taxonomic scope" value="Bacteria"/>
</dbReference>
<dbReference type="Gene3D" id="1.20.120.960">
    <property type="entry name" value="Histidine kinase NarX, sensor domain"/>
    <property type="match status" value="1"/>
</dbReference>
<dbReference type="InterPro" id="IPR011712">
    <property type="entry name" value="Sig_transdc_His_kin_sub3_dim/P"/>
</dbReference>
<keyword evidence="9 14" id="KW-0418">Kinase</keyword>
<dbReference type="GO" id="GO:0000155">
    <property type="term" value="F:phosphorelay sensor kinase activity"/>
    <property type="evidence" value="ECO:0007669"/>
    <property type="project" value="UniProtKB-UniRule"/>
</dbReference>
<gene>
    <name evidence="19" type="primary">narQ</name>
    <name evidence="19" type="ORF">HMPREF1052_0418</name>
</gene>
<evidence type="ECO:0000313" key="20">
    <source>
        <dbReference type="Proteomes" id="UP000006457"/>
    </source>
</evidence>
<dbReference type="CDD" id="cd06225">
    <property type="entry name" value="HAMP"/>
    <property type="match status" value="1"/>
</dbReference>
<dbReference type="PANTHER" id="PTHR24421:SF10">
    <property type="entry name" value="NITRATE_NITRITE SENSOR PROTEIN NARQ"/>
    <property type="match status" value="1"/>
</dbReference>
<keyword evidence="12 14" id="KW-0902">Two-component regulatory system</keyword>
<dbReference type="SUPFAM" id="SSF158472">
    <property type="entry name" value="HAMP domain-like"/>
    <property type="match status" value="1"/>
</dbReference>
<evidence type="ECO:0000256" key="13">
    <source>
        <dbReference type="ARBA" id="ARBA00023136"/>
    </source>
</evidence>
<evidence type="ECO:0000259" key="17">
    <source>
        <dbReference type="PROSITE" id="PS50109"/>
    </source>
</evidence>
<dbReference type="GO" id="GO:0046983">
    <property type="term" value="F:protein dimerization activity"/>
    <property type="evidence" value="ECO:0007669"/>
    <property type="project" value="UniProtKB-UniRule"/>
</dbReference>
<feature type="transmembrane region" description="Helical" evidence="16">
    <location>
        <begin position="21"/>
        <end position="41"/>
    </location>
</feature>
<dbReference type="PIRSF" id="PIRSF003167">
    <property type="entry name" value="STHK_NarX/NarQ"/>
    <property type="match status" value="1"/>
</dbReference>
<comment type="catalytic activity">
    <reaction evidence="1 14">
        <text>ATP + protein L-histidine = ADP + protein N-phospho-L-histidine.</text>
        <dbReference type="EC" id="2.7.13.3"/>
    </reaction>
</comment>
<dbReference type="CDD" id="cd22899">
    <property type="entry name" value="NarQ_sensor"/>
    <property type="match status" value="1"/>
</dbReference>